<gene>
    <name evidence="2" type="ORF">CITCOLO1_LOCUS1089</name>
</gene>
<feature type="compositionally biased region" description="Basic and acidic residues" evidence="1">
    <location>
        <begin position="97"/>
        <end position="112"/>
    </location>
</feature>
<proteinExistence type="predicted"/>
<dbReference type="EMBL" id="OZ021735">
    <property type="protein sequence ID" value="CAK9309507.1"/>
    <property type="molecule type" value="Genomic_DNA"/>
</dbReference>
<protein>
    <submittedName>
        <fullName evidence="2">Uncharacterized protein</fullName>
    </submittedName>
</protein>
<evidence type="ECO:0000256" key="1">
    <source>
        <dbReference type="SAM" id="MobiDB-lite"/>
    </source>
</evidence>
<name>A0ABP0XP61_9ROSI</name>
<evidence type="ECO:0000313" key="3">
    <source>
        <dbReference type="Proteomes" id="UP001642487"/>
    </source>
</evidence>
<dbReference type="Proteomes" id="UP001642487">
    <property type="component" value="Chromosome 1"/>
</dbReference>
<feature type="compositionally biased region" description="Basic residues" evidence="1">
    <location>
        <begin position="113"/>
        <end position="124"/>
    </location>
</feature>
<sequence length="124" mass="13678">MGKSNLTPVSKLTEQGKNAAAGCSMDCCYEVTGGRGRRLELEVARPVCPQGGRRRCGRGCRRRLCGFRFLRHFVRKKEGKARVVQPALGVPTVKRGLAGERKEKKSTGEGLRRNGKRVGRPNVK</sequence>
<accession>A0ABP0XP61</accession>
<evidence type="ECO:0000313" key="2">
    <source>
        <dbReference type="EMBL" id="CAK9309507.1"/>
    </source>
</evidence>
<reference evidence="2 3" key="1">
    <citation type="submission" date="2024-03" db="EMBL/GenBank/DDBJ databases">
        <authorList>
            <person name="Gkanogiannis A."/>
            <person name="Becerra Lopez-Lavalle L."/>
        </authorList>
    </citation>
    <scope>NUCLEOTIDE SEQUENCE [LARGE SCALE GENOMIC DNA]</scope>
</reference>
<feature type="region of interest" description="Disordered" evidence="1">
    <location>
        <begin position="95"/>
        <end position="124"/>
    </location>
</feature>
<organism evidence="2 3">
    <name type="scientific">Citrullus colocynthis</name>
    <name type="common">colocynth</name>
    <dbReference type="NCBI Taxonomy" id="252529"/>
    <lineage>
        <taxon>Eukaryota</taxon>
        <taxon>Viridiplantae</taxon>
        <taxon>Streptophyta</taxon>
        <taxon>Embryophyta</taxon>
        <taxon>Tracheophyta</taxon>
        <taxon>Spermatophyta</taxon>
        <taxon>Magnoliopsida</taxon>
        <taxon>eudicotyledons</taxon>
        <taxon>Gunneridae</taxon>
        <taxon>Pentapetalae</taxon>
        <taxon>rosids</taxon>
        <taxon>fabids</taxon>
        <taxon>Cucurbitales</taxon>
        <taxon>Cucurbitaceae</taxon>
        <taxon>Benincaseae</taxon>
        <taxon>Citrullus</taxon>
    </lineage>
</organism>
<keyword evidence="3" id="KW-1185">Reference proteome</keyword>